<accession>A0ACC2KFH3</accession>
<protein>
    <submittedName>
        <fullName evidence="1">Uncharacterized protein</fullName>
    </submittedName>
</protein>
<dbReference type="EMBL" id="CM056817">
    <property type="protein sequence ID" value="KAJ8619823.1"/>
    <property type="molecule type" value="Genomic_DNA"/>
</dbReference>
<gene>
    <name evidence="1" type="ORF">MRB53_028352</name>
</gene>
<dbReference type="Proteomes" id="UP001234297">
    <property type="component" value="Chromosome 9"/>
</dbReference>
<name>A0ACC2KFH3_PERAE</name>
<organism evidence="1 2">
    <name type="scientific">Persea americana</name>
    <name type="common">Avocado</name>
    <dbReference type="NCBI Taxonomy" id="3435"/>
    <lineage>
        <taxon>Eukaryota</taxon>
        <taxon>Viridiplantae</taxon>
        <taxon>Streptophyta</taxon>
        <taxon>Embryophyta</taxon>
        <taxon>Tracheophyta</taxon>
        <taxon>Spermatophyta</taxon>
        <taxon>Magnoliopsida</taxon>
        <taxon>Magnoliidae</taxon>
        <taxon>Laurales</taxon>
        <taxon>Lauraceae</taxon>
        <taxon>Persea</taxon>
    </lineage>
</organism>
<evidence type="ECO:0000313" key="2">
    <source>
        <dbReference type="Proteomes" id="UP001234297"/>
    </source>
</evidence>
<evidence type="ECO:0000313" key="1">
    <source>
        <dbReference type="EMBL" id="KAJ8619823.1"/>
    </source>
</evidence>
<sequence length="71" mass="8080">MNVKEKWNFGDLDEIMGGDGIAKFLDGTESHDADYSYIPSLSDKLVLLIMARLPPSLYQTLRLINKHYHAL</sequence>
<reference evidence="1 2" key="1">
    <citation type="journal article" date="2022" name="Hortic Res">
        <title>A haplotype resolved chromosomal level avocado genome allows analysis of novel avocado genes.</title>
        <authorList>
            <person name="Nath O."/>
            <person name="Fletcher S.J."/>
            <person name="Hayward A."/>
            <person name="Shaw L.M."/>
            <person name="Masouleh A.K."/>
            <person name="Furtado A."/>
            <person name="Henry R.J."/>
            <person name="Mitter N."/>
        </authorList>
    </citation>
    <scope>NUCLEOTIDE SEQUENCE [LARGE SCALE GENOMIC DNA]</scope>
    <source>
        <strain evidence="2">cv. Hass</strain>
    </source>
</reference>
<proteinExistence type="predicted"/>
<keyword evidence="2" id="KW-1185">Reference proteome</keyword>
<comment type="caution">
    <text evidence="1">The sequence shown here is derived from an EMBL/GenBank/DDBJ whole genome shotgun (WGS) entry which is preliminary data.</text>
</comment>